<dbReference type="OrthoDB" id="1914518at2759"/>
<sequence>MEEINMLIQEINMISKIETPYVELKIYPLGWDKTLQVISFMDTDAADSILNLNIVPDDHWAPHFKIFVTTSKEGFLPTKMITKQPVMIEFFLSVLYKTKILGSNIPGKDMIIVFYTYRQLKNCLIILTERTTFMVQFRRYSIVPRLFQIIDEYPVKKMEKQ</sequence>
<reference evidence="2" key="2">
    <citation type="journal article" date="2017" name="J. Anim. Genet.">
        <title>Multiple reference genome sequences of hot pepper reveal the massive evolution of plant disease resistance genes by retroduplication.</title>
        <authorList>
            <person name="Kim S."/>
            <person name="Park J."/>
            <person name="Yeom S.-I."/>
            <person name="Kim Y.-M."/>
            <person name="Seo E."/>
            <person name="Kim K.-T."/>
            <person name="Kim M.-S."/>
            <person name="Lee J.M."/>
            <person name="Cheong K."/>
            <person name="Shin H.-S."/>
            <person name="Kim S.-B."/>
            <person name="Han K."/>
            <person name="Lee J."/>
            <person name="Park M."/>
            <person name="Lee H.-A."/>
            <person name="Lee H.-Y."/>
            <person name="Lee Y."/>
            <person name="Oh S."/>
            <person name="Lee J.H."/>
            <person name="Choi E."/>
            <person name="Choi E."/>
            <person name="Lee S.E."/>
            <person name="Jeon J."/>
            <person name="Kim H."/>
            <person name="Choi G."/>
            <person name="Song H."/>
            <person name="Lee J."/>
            <person name="Lee S.-C."/>
            <person name="Kwon J.-K."/>
            <person name="Lee H.-Y."/>
            <person name="Koo N."/>
            <person name="Hong Y."/>
            <person name="Kim R.W."/>
            <person name="Kang W.-H."/>
            <person name="Huh J.H."/>
            <person name="Kang B.-C."/>
            <person name="Yang T.-J."/>
            <person name="Lee Y.-H."/>
            <person name="Bennetzen J.L."/>
            <person name="Choi D."/>
        </authorList>
    </citation>
    <scope>NUCLEOTIDE SEQUENCE [LARGE SCALE GENOMIC DNA]</scope>
    <source>
        <strain evidence="2">cv. PBC81</strain>
    </source>
</reference>
<evidence type="ECO:0000313" key="1">
    <source>
        <dbReference type="EMBL" id="PHT40659.1"/>
    </source>
</evidence>
<dbReference type="EMBL" id="MLFT02000008">
    <property type="protein sequence ID" value="PHT40659.1"/>
    <property type="molecule type" value="Genomic_DNA"/>
</dbReference>
<comment type="caution">
    <text evidence="1">The sequence shown here is derived from an EMBL/GenBank/DDBJ whole genome shotgun (WGS) entry which is preliminary data.</text>
</comment>
<gene>
    <name evidence="1" type="ORF">CQW23_19513</name>
</gene>
<dbReference type="Proteomes" id="UP000224567">
    <property type="component" value="Unassembled WGS sequence"/>
</dbReference>
<protein>
    <submittedName>
        <fullName evidence="1">Uncharacterized protein</fullName>
    </submittedName>
</protein>
<organism evidence="1 2">
    <name type="scientific">Capsicum baccatum</name>
    <name type="common">Peruvian pepper</name>
    <dbReference type="NCBI Taxonomy" id="33114"/>
    <lineage>
        <taxon>Eukaryota</taxon>
        <taxon>Viridiplantae</taxon>
        <taxon>Streptophyta</taxon>
        <taxon>Embryophyta</taxon>
        <taxon>Tracheophyta</taxon>
        <taxon>Spermatophyta</taxon>
        <taxon>Magnoliopsida</taxon>
        <taxon>eudicotyledons</taxon>
        <taxon>Gunneridae</taxon>
        <taxon>Pentapetalae</taxon>
        <taxon>asterids</taxon>
        <taxon>lamiids</taxon>
        <taxon>Solanales</taxon>
        <taxon>Solanaceae</taxon>
        <taxon>Solanoideae</taxon>
        <taxon>Capsiceae</taxon>
        <taxon>Capsicum</taxon>
    </lineage>
</organism>
<keyword evidence="2" id="KW-1185">Reference proteome</keyword>
<dbReference type="AlphaFoldDB" id="A0A2G2W630"/>
<reference evidence="1 2" key="1">
    <citation type="journal article" date="2017" name="Genome Biol.">
        <title>New reference genome sequences of hot pepper reveal the massive evolution of plant disease-resistance genes by retroduplication.</title>
        <authorList>
            <person name="Kim S."/>
            <person name="Park J."/>
            <person name="Yeom S.I."/>
            <person name="Kim Y.M."/>
            <person name="Seo E."/>
            <person name="Kim K.T."/>
            <person name="Kim M.S."/>
            <person name="Lee J.M."/>
            <person name="Cheong K."/>
            <person name="Shin H.S."/>
            <person name="Kim S.B."/>
            <person name="Han K."/>
            <person name="Lee J."/>
            <person name="Park M."/>
            <person name="Lee H.A."/>
            <person name="Lee H.Y."/>
            <person name="Lee Y."/>
            <person name="Oh S."/>
            <person name="Lee J.H."/>
            <person name="Choi E."/>
            <person name="Choi E."/>
            <person name="Lee S.E."/>
            <person name="Jeon J."/>
            <person name="Kim H."/>
            <person name="Choi G."/>
            <person name="Song H."/>
            <person name="Lee J."/>
            <person name="Lee S.C."/>
            <person name="Kwon J.K."/>
            <person name="Lee H.Y."/>
            <person name="Koo N."/>
            <person name="Hong Y."/>
            <person name="Kim R.W."/>
            <person name="Kang W.H."/>
            <person name="Huh J.H."/>
            <person name="Kang B.C."/>
            <person name="Yang T.J."/>
            <person name="Lee Y.H."/>
            <person name="Bennetzen J.L."/>
            <person name="Choi D."/>
        </authorList>
    </citation>
    <scope>NUCLEOTIDE SEQUENCE [LARGE SCALE GENOMIC DNA]</scope>
    <source>
        <strain evidence="2">cv. PBC81</strain>
    </source>
</reference>
<proteinExistence type="predicted"/>
<accession>A0A2G2W630</accession>
<evidence type="ECO:0000313" key="2">
    <source>
        <dbReference type="Proteomes" id="UP000224567"/>
    </source>
</evidence>
<name>A0A2G2W630_CAPBA</name>